<dbReference type="AlphaFoldDB" id="A0A0G1UT11"/>
<gene>
    <name evidence="1" type="ORF">UX85_C0006G0009</name>
</gene>
<dbReference type="PANTHER" id="PTHR40050">
    <property type="entry name" value="INNER SPORE COAT PROTEIN H"/>
    <property type="match status" value="1"/>
</dbReference>
<name>A0A0G1UT11_9BACT</name>
<evidence type="ECO:0000313" key="2">
    <source>
        <dbReference type="Proteomes" id="UP000033860"/>
    </source>
</evidence>
<comment type="caution">
    <text evidence="1">The sequence shown here is derived from an EMBL/GenBank/DDBJ whole genome shotgun (WGS) entry which is preliminary data.</text>
</comment>
<protein>
    <recommendedName>
        <fullName evidence="3">Spore coat protein CotH</fullName>
    </recommendedName>
</protein>
<dbReference type="Pfam" id="PF08757">
    <property type="entry name" value="CotH"/>
    <property type="match status" value="1"/>
</dbReference>
<organism evidence="1 2">
    <name type="scientific">Candidatus Beckwithbacteria bacterium GW2011_GWB1_47_15</name>
    <dbReference type="NCBI Taxonomy" id="1618371"/>
    <lineage>
        <taxon>Bacteria</taxon>
        <taxon>Candidatus Beckwithiibacteriota</taxon>
    </lineage>
</organism>
<reference evidence="1 2" key="1">
    <citation type="journal article" date="2015" name="Nature">
        <title>rRNA introns, odd ribosomes, and small enigmatic genomes across a large radiation of phyla.</title>
        <authorList>
            <person name="Brown C.T."/>
            <person name="Hug L.A."/>
            <person name="Thomas B.C."/>
            <person name="Sharon I."/>
            <person name="Castelle C.J."/>
            <person name="Singh A."/>
            <person name="Wilkins M.J."/>
            <person name="Williams K.H."/>
            <person name="Banfield J.F."/>
        </authorList>
    </citation>
    <scope>NUCLEOTIDE SEQUENCE [LARGE SCALE GENOMIC DNA]</scope>
</reference>
<proteinExistence type="predicted"/>
<accession>A0A0G1UT11</accession>
<dbReference type="InterPro" id="IPR014867">
    <property type="entry name" value="Spore_coat_CotH_CotH2/3/7"/>
</dbReference>
<sequence>MKKKLFWLSLSLLAVTAAGGYLFYRFRHQPRLKRLTDNFWAYTLINKVAKITDLGFVHYYFYPNSLDTYQLFIKGKNLEILQLSLPDPVTTPVVIEHNQEVPAVFVDPQGLEHNVKVRFRGNGAVHWAQPKKSWRIIFSGGDTFNGLASLDLIIPEDRGLVFEHLANFRAGKLGLLAPDSWFANLTINQQSQGVYYVTEKLDEAFFTRRNLTGTLFGEKDQSETWNVNIYESVDRWRTYPEDPNHPDFKYLKQLLDLVNDPGSSAQEVFQLLDKDSFLAWRVHSLLMASLHQDKSHNNRLFFNHQTKKFVLTPWDTGDRTSTLVDIDETFNPLAIKLLQDPQVKAERNRRLAEYLNDPVNRSQDLEFFENSWQSLQVPLMQDTNKFHPDLKYLLDIKNYRLWMLDHFDNLNRQL</sequence>
<evidence type="ECO:0008006" key="3">
    <source>
        <dbReference type="Google" id="ProtNLM"/>
    </source>
</evidence>
<dbReference type="Proteomes" id="UP000033860">
    <property type="component" value="Unassembled WGS sequence"/>
</dbReference>
<evidence type="ECO:0000313" key="1">
    <source>
        <dbReference type="EMBL" id="KKU60875.1"/>
    </source>
</evidence>
<dbReference type="PANTHER" id="PTHR40050:SF1">
    <property type="entry name" value="INNER SPORE COAT PROTEIN H"/>
    <property type="match status" value="1"/>
</dbReference>
<dbReference type="EMBL" id="LCNT01000006">
    <property type="protein sequence ID" value="KKU60875.1"/>
    <property type="molecule type" value="Genomic_DNA"/>
</dbReference>